<dbReference type="Pfam" id="PF04138">
    <property type="entry name" value="GtrA_DPMS_TM"/>
    <property type="match status" value="1"/>
</dbReference>
<reference evidence="8 9" key="1">
    <citation type="submission" date="2020-04" db="EMBL/GenBank/DDBJ databases">
        <authorList>
            <person name="De Canck E."/>
        </authorList>
    </citation>
    <scope>NUCLEOTIDE SEQUENCE [LARGE SCALE GENOMIC DNA]</scope>
    <source>
        <strain evidence="8 9">LMG 3441</strain>
    </source>
</reference>
<organism evidence="8 9">
    <name type="scientific">Achromobacter kerstersii</name>
    <dbReference type="NCBI Taxonomy" id="1353890"/>
    <lineage>
        <taxon>Bacteria</taxon>
        <taxon>Pseudomonadati</taxon>
        <taxon>Pseudomonadota</taxon>
        <taxon>Betaproteobacteria</taxon>
        <taxon>Burkholderiales</taxon>
        <taxon>Alcaligenaceae</taxon>
        <taxon>Achromobacter</taxon>
    </lineage>
</organism>
<keyword evidence="4 6" id="KW-1133">Transmembrane helix</keyword>
<dbReference type="Proteomes" id="UP000494269">
    <property type="component" value="Unassembled WGS sequence"/>
</dbReference>
<dbReference type="AlphaFoldDB" id="A0A6S7C5J9"/>
<evidence type="ECO:0000313" key="9">
    <source>
        <dbReference type="Proteomes" id="UP000494269"/>
    </source>
</evidence>
<name>A0A6S7C5J9_9BURK</name>
<evidence type="ECO:0000256" key="6">
    <source>
        <dbReference type="SAM" id="Phobius"/>
    </source>
</evidence>
<accession>A0A6S7C5J9</accession>
<gene>
    <name evidence="8" type="ORF">LMG3441_05554</name>
</gene>
<keyword evidence="9" id="KW-1185">Reference proteome</keyword>
<comment type="similarity">
    <text evidence="2">Belongs to the GtrA family.</text>
</comment>
<feature type="transmembrane region" description="Helical" evidence="6">
    <location>
        <begin position="75"/>
        <end position="93"/>
    </location>
</feature>
<dbReference type="PANTHER" id="PTHR38459">
    <property type="entry name" value="PROPHAGE BACTOPRENOL-LINKED GLUCOSE TRANSLOCASE HOMOLOG"/>
    <property type="match status" value="1"/>
</dbReference>
<feature type="domain" description="GtrA/DPMS transmembrane" evidence="7">
    <location>
        <begin position="11"/>
        <end position="125"/>
    </location>
</feature>
<evidence type="ECO:0000256" key="2">
    <source>
        <dbReference type="ARBA" id="ARBA00009399"/>
    </source>
</evidence>
<comment type="subcellular location">
    <subcellularLocation>
        <location evidence="1">Membrane</location>
        <topology evidence="1">Multi-pass membrane protein</topology>
    </subcellularLocation>
</comment>
<evidence type="ECO:0000259" key="7">
    <source>
        <dbReference type="Pfam" id="PF04138"/>
    </source>
</evidence>
<dbReference type="PROSITE" id="PS51257">
    <property type="entry name" value="PROKAR_LIPOPROTEIN"/>
    <property type="match status" value="1"/>
</dbReference>
<evidence type="ECO:0000313" key="8">
    <source>
        <dbReference type="EMBL" id="CAB3740257.1"/>
    </source>
</evidence>
<feature type="transmembrane region" description="Helical" evidence="6">
    <location>
        <begin position="35"/>
        <end position="54"/>
    </location>
</feature>
<dbReference type="GO" id="GO:0005886">
    <property type="term" value="C:plasma membrane"/>
    <property type="evidence" value="ECO:0007669"/>
    <property type="project" value="TreeGrafter"/>
</dbReference>
<evidence type="ECO:0000256" key="1">
    <source>
        <dbReference type="ARBA" id="ARBA00004141"/>
    </source>
</evidence>
<dbReference type="InterPro" id="IPR051401">
    <property type="entry name" value="GtrA_CellWall_Glycosyl"/>
</dbReference>
<dbReference type="RefSeq" id="WP_175171635.1">
    <property type="nucleotide sequence ID" value="NZ_CADIJQ010000013.1"/>
</dbReference>
<evidence type="ECO:0000256" key="5">
    <source>
        <dbReference type="ARBA" id="ARBA00023136"/>
    </source>
</evidence>
<feature type="transmembrane region" description="Helical" evidence="6">
    <location>
        <begin position="99"/>
        <end position="119"/>
    </location>
</feature>
<evidence type="ECO:0000256" key="3">
    <source>
        <dbReference type="ARBA" id="ARBA00022692"/>
    </source>
</evidence>
<proteinExistence type="inferred from homology"/>
<protein>
    <recommendedName>
        <fullName evidence="7">GtrA/DPMS transmembrane domain-containing protein</fullName>
    </recommendedName>
</protein>
<sequence>MRAFLQQISLFIAVGCAAAATHWAVAVGCVELLGLAPLAANLVGWLIAFVVSFAGHYRLTFRHSQTPWTIAVRRFFLISAVGFAINESAYALLLHTTAIPYDLLLALILIGLAFATFIASRLWAFRHKPAV</sequence>
<dbReference type="GO" id="GO:0000271">
    <property type="term" value="P:polysaccharide biosynthetic process"/>
    <property type="evidence" value="ECO:0007669"/>
    <property type="project" value="InterPro"/>
</dbReference>
<keyword evidence="5 6" id="KW-0472">Membrane</keyword>
<dbReference type="PANTHER" id="PTHR38459:SF1">
    <property type="entry name" value="PROPHAGE BACTOPRENOL-LINKED GLUCOSE TRANSLOCASE HOMOLOG"/>
    <property type="match status" value="1"/>
</dbReference>
<dbReference type="InterPro" id="IPR007267">
    <property type="entry name" value="GtrA_DPMS_TM"/>
</dbReference>
<dbReference type="EMBL" id="CADIJQ010000013">
    <property type="protein sequence ID" value="CAB3740257.1"/>
    <property type="molecule type" value="Genomic_DNA"/>
</dbReference>
<evidence type="ECO:0000256" key="4">
    <source>
        <dbReference type="ARBA" id="ARBA00022989"/>
    </source>
</evidence>
<keyword evidence="3 6" id="KW-0812">Transmembrane</keyword>